<dbReference type="AlphaFoldDB" id="A0A6I7D6U4"/>
<organism evidence="2 3">
    <name type="scientific">Proteus columbae</name>
    <dbReference type="NCBI Taxonomy" id="1987580"/>
    <lineage>
        <taxon>Bacteria</taxon>
        <taxon>Pseudomonadati</taxon>
        <taxon>Pseudomonadota</taxon>
        <taxon>Gammaproteobacteria</taxon>
        <taxon>Enterobacterales</taxon>
        <taxon>Morganellaceae</taxon>
        <taxon>Proteus</taxon>
    </lineage>
</organism>
<feature type="signal peptide" evidence="1">
    <location>
        <begin position="1"/>
        <end position="20"/>
    </location>
</feature>
<dbReference type="RefSeq" id="WP_109372540.1">
    <property type="nucleotide sequence ID" value="NZ_CP043925.1"/>
</dbReference>
<sequence>MNLFKTIASLSLLSSILILTSGCTTIERNYPTSLSIANEQTENRALSTKWGESLSSVTESVEAYRLSQTPSQTTSIFYQSGVPSNSYSKIVRISESPVQISILTEYRKIMPLYHTQNNQYLLYGKQNERYIIFLHNTSHKIIYEAVITVDGLDVISGTAGSYQNRGYLLRPGDTLFVEGFRKNQQQVAAFRFGAPDEGYVNYSAQGDKRNMGVIGVALFESEEGSQQMMKKCSYLPNPFPNSNYAPEPCIP</sequence>
<dbReference type="EMBL" id="CP043925">
    <property type="protein sequence ID" value="QHN10434.1"/>
    <property type="molecule type" value="Genomic_DNA"/>
</dbReference>
<feature type="chain" id="PRO_5026284747" description="Lipoprotein" evidence="1">
    <location>
        <begin position="21"/>
        <end position="251"/>
    </location>
</feature>
<evidence type="ECO:0000313" key="3">
    <source>
        <dbReference type="Proteomes" id="UP000464700"/>
    </source>
</evidence>
<reference evidence="2 3" key="1">
    <citation type="submission" date="2019-09" db="EMBL/GenBank/DDBJ databases">
        <title>Emergence of a chromosome-mediated tetracycline resistance gene in Proteus strain.</title>
        <authorList>
            <person name="He D."/>
            <person name="Wang L."/>
        </authorList>
    </citation>
    <scope>NUCLEOTIDE SEQUENCE [LARGE SCALE GENOMIC DNA]</scope>
    <source>
        <strain evidence="2 3">T60</strain>
    </source>
</reference>
<evidence type="ECO:0000313" key="2">
    <source>
        <dbReference type="EMBL" id="QHN10434.1"/>
    </source>
</evidence>
<gene>
    <name evidence="2" type="ORF">F1325_08140</name>
</gene>
<dbReference type="Proteomes" id="UP000464700">
    <property type="component" value="Chromosome"/>
</dbReference>
<keyword evidence="3" id="KW-1185">Reference proteome</keyword>
<evidence type="ECO:0008006" key="4">
    <source>
        <dbReference type="Google" id="ProtNLM"/>
    </source>
</evidence>
<dbReference type="KEGG" id="pcol:F1325_08140"/>
<name>A0A6I7D6U4_9GAMM</name>
<proteinExistence type="predicted"/>
<protein>
    <recommendedName>
        <fullName evidence="4">Lipoprotein</fullName>
    </recommendedName>
</protein>
<accession>A0A6I7D6U4</accession>
<evidence type="ECO:0000256" key="1">
    <source>
        <dbReference type="SAM" id="SignalP"/>
    </source>
</evidence>
<keyword evidence="1" id="KW-0732">Signal</keyword>
<dbReference type="PROSITE" id="PS51257">
    <property type="entry name" value="PROKAR_LIPOPROTEIN"/>
    <property type="match status" value="1"/>
</dbReference>